<dbReference type="CDD" id="cd07377">
    <property type="entry name" value="WHTH_GntR"/>
    <property type="match status" value="1"/>
</dbReference>
<name>A0A5E4ZYX0_9BURK</name>
<dbReference type="AlphaFoldDB" id="A0A5E4ZYX0"/>
<evidence type="ECO:0000256" key="2">
    <source>
        <dbReference type="ARBA" id="ARBA00022898"/>
    </source>
</evidence>
<dbReference type="InterPro" id="IPR000524">
    <property type="entry name" value="Tscrpt_reg_HTH_GntR"/>
</dbReference>
<dbReference type="InterPro" id="IPR036388">
    <property type="entry name" value="WH-like_DNA-bd_sf"/>
</dbReference>
<evidence type="ECO:0000256" key="4">
    <source>
        <dbReference type="ARBA" id="ARBA00023125"/>
    </source>
</evidence>
<dbReference type="PANTHER" id="PTHR46577">
    <property type="entry name" value="HTH-TYPE TRANSCRIPTIONAL REGULATORY PROTEIN GABR"/>
    <property type="match status" value="1"/>
</dbReference>
<feature type="domain" description="HTH gntR-type" evidence="6">
    <location>
        <begin position="22"/>
        <end position="90"/>
    </location>
</feature>
<dbReference type="InterPro" id="IPR004839">
    <property type="entry name" value="Aminotransferase_I/II_large"/>
</dbReference>
<sequence>MSSRISAAMWNQLFSVSARAGMSLQSQIRQMLVSAILDERLMRGAAVPSSRELAEGLGVARNTVVLAYQQLVDEGYLIARERRGYFVNGDILAPRVGTQGAPKTAVGAEPEATGTIAPLDPSTPDWEGRYVVRPSAQRNIVKPIDWQQYQYPFIYGQFDPTMFPTADWRECCQKALTVMEIRDWAPDMIARDDETLIQQIRTRVLPRRGVWADADEIVLTNGAQQALYLLADLLVGARTTVGVEDPGYPDARNIFAIRTPKLIGLPVDEYGLPVDDRLSQCDYVYVTPSHQCPTTTTMPLAHREALLRRAETDDFVLIEDDYESENSYSDIPIPALKSLDRSDRVIYIGSLSKSFAPGLRLGYIVAPAALVNELRALRRLMIRHPSAFIQRSFSMFLALGHHDALLRRLADTYAKRAEILSEALRTHLPEVSFVRVKGGASCWVQGPPQLNANVLAARAKSRGILIEPGDVFFMGDAPPRNMFRLGFSSIRLEHIEAGVMALAEVMRETMAQAAPAAR</sequence>
<dbReference type="CDD" id="cd00609">
    <property type="entry name" value="AAT_like"/>
    <property type="match status" value="1"/>
</dbReference>
<dbReference type="InterPro" id="IPR051446">
    <property type="entry name" value="HTH_trans_reg/aminotransferase"/>
</dbReference>
<dbReference type="PROSITE" id="PS50949">
    <property type="entry name" value="HTH_GNTR"/>
    <property type="match status" value="1"/>
</dbReference>
<dbReference type="EMBL" id="CABPSQ010000002">
    <property type="protein sequence ID" value="VVE65423.1"/>
    <property type="molecule type" value="Genomic_DNA"/>
</dbReference>
<comment type="similarity">
    <text evidence="1">In the C-terminal section; belongs to the class-I pyridoxal-phosphate-dependent aminotransferase family.</text>
</comment>
<dbReference type="OrthoDB" id="9804020at2"/>
<dbReference type="GO" id="GO:0003700">
    <property type="term" value="F:DNA-binding transcription factor activity"/>
    <property type="evidence" value="ECO:0007669"/>
    <property type="project" value="InterPro"/>
</dbReference>
<protein>
    <submittedName>
        <fullName evidence="7">2-aminoadipate aminotransferase</fullName>
    </submittedName>
</protein>
<gene>
    <name evidence="7" type="ORF">PCA31118_02008</name>
</gene>
<dbReference type="InterPro" id="IPR015421">
    <property type="entry name" value="PyrdxlP-dep_Trfase_major"/>
</dbReference>
<dbReference type="PRINTS" id="PR00035">
    <property type="entry name" value="HTHGNTR"/>
</dbReference>
<evidence type="ECO:0000256" key="5">
    <source>
        <dbReference type="ARBA" id="ARBA00023163"/>
    </source>
</evidence>
<dbReference type="PANTHER" id="PTHR46577:SF1">
    <property type="entry name" value="HTH-TYPE TRANSCRIPTIONAL REGULATORY PROTEIN GABR"/>
    <property type="match status" value="1"/>
</dbReference>
<keyword evidence="7" id="KW-0032">Aminotransferase</keyword>
<keyword evidence="4" id="KW-0238">DNA-binding</keyword>
<evidence type="ECO:0000256" key="3">
    <source>
        <dbReference type="ARBA" id="ARBA00023015"/>
    </source>
</evidence>
<dbReference type="SUPFAM" id="SSF46785">
    <property type="entry name" value="Winged helix' DNA-binding domain"/>
    <property type="match status" value="1"/>
</dbReference>
<accession>A0A5E4ZYX0</accession>
<dbReference type="Pfam" id="PF00392">
    <property type="entry name" value="GntR"/>
    <property type="match status" value="1"/>
</dbReference>
<dbReference type="GO" id="GO:0030170">
    <property type="term" value="F:pyridoxal phosphate binding"/>
    <property type="evidence" value="ECO:0007669"/>
    <property type="project" value="InterPro"/>
</dbReference>
<keyword evidence="7" id="KW-0808">Transferase</keyword>
<dbReference type="RefSeq" id="WP_150625037.1">
    <property type="nucleotide sequence ID" value="NZ_CABPSQ010000002.1"/>
</dbReference>
<dbReference type="Gene3D" id="1.10.10.10">
    <property type="entry name" value="Winged helix-like DNA-binding domain superfamily/Winged helix DNA-binding domain"/>
    <property type="match status" value="1"/>
</dbReference>
<dbReference type="GO" id="GO:0003677">
    <property type="term" value="F:DNA binding"/>
    <property type="evidence" value="ECO:0007669"/>
    <property type="project" value="UniProtKB-KW"/>
</dbReference>
<dbReference type="InterPro" id="IPR015424">
    <property type="entry name" value="PyrdxlP-dep_Trfase"/>
</dbReference>
<evidence type="ECO:0000259" key="6">
    <source>
        <dbReference type="PROSITE" id="PS50949"/>
    </source>
</evidence>
<dbReference type="Pfam" id="PF00155">
    <property type="entry name" value="Aminotran_1_2"/>
    <property type="match status" value="1"/>
</dbReference>
<dbReference type="Proteomes" id="UP000414136">
    <property type="component" value="Unassembled WGS sequence"/>
</dbReference>
<dbReference type="Gene3D" id="3.40.640.10">
    <property type="entry name" value="Type I PLP-dependent aspartate aminotransferase-like (Major domain)"/>
    <property type="match status" value="1"/>
</dbReference>
<keyword evidence="3" id="KW-0805">Transcription regulation</keyword>
<evidence type="ECO:0000313" key="7">
    <source>
        <dbReference type="EMBL" id="VVE65423.1"/>
    </source>
</evidence>
<organism evidence="7 8">
    <name type="scientific">Pandoraea captiosa</name>
    <dbReference type="NCBI Taxonomy" id="2508302"/>
    <lineage>
        <taxon>Bacteria</taxon>
        <taxon>Pseudomonadati</taxon>
        <taxon>Pseudomonadota</taxon>
        <taxon>Betaproteobacteria</taxon>
        <taxon>Burkholderiales</taxon>
        <taxon>Burkholderiaceae</taxon>
        <taxon>Pandoraea</taxon>
    </lineage>
</organism>
<keyword evidence="8" id="KW-1185">Reference proteome</keyword>
<keyword evidence="5" id="KW-0804">Transcription</keyword>
<keyword evidence="2" id="KW-0663">Pyridoxal phosphate</keyword>
<evidence type="ECO:0000313" key="8">
    <source>
        <dbReference type="Proteomes" id="UP000414136"/>
    </source>
</evidence>
<dbReference type="InterPro" id="IPR036390">
    <property type="entry name" value="WH_DNA-bd_sf"/>
</dbReference>
<proteinExistence type="inferred from homology"/>
<evidence type="ECO:0000256" key="1">
    <source>
        <dbReference type="ARBA" id="ARBA00005384"/>
    </source>
</evidence>
<dbReference type="GO" id="GO:0008483">
    <property type="term" value="F:transaminase activity"/>
    <property type="evidence" value="ECO:0007669"/>
    <property type="project" value="UniProtKB-KW"/>
</dbReference>
<dbReference type="SUPFAM" id="SSF53383">
    <property type="entry name" value="PLP-dependent transferases"/>
    <property type="match status" value="1"/>
</dbReference>
<dbReference type="SMART" id="SM00345">
    <property type="entry name" value="HTH_GNTR"/>
    <property type="match status" value="1"/>
</dbReference>
<reference evidence="7 8" key="1">
    <citation type="submission" date="2019-08" db="EMBL/GenBank/DDBJ databases">
        <authorList>
            <person name="Peeters C."/>
        </authorList>
    </citation>
    <scope>NUCLEOTIDE SEQUENCE [LARGE SCALE GENOMIC DNA]</scope>
    <source>
        <strain evidence="7 8">LMG 31118</strain>
    </source>
</reference>